<evidence type="ECO:0000313" key="2">
    <source>
        <dbReference type="EMBL" id="OXG27297.1"/>
    </source>
</evidence>
<reference evidence="2 3" key="1">
    <citation type="submission" date="2017-06" db="EMBL/GenBank/DDBJ databases">
        <title>Global population genomics of the pathogenic fungus Cryptococcus neoformans var. grubii.</title>
        <authorList>
            <person name="Cuomo C."/>
            <person name="Litvintseva A."/>
            <person name="Chen Y."/>
            <person name="Young S."/>
            <person name="Zeng Q."/>
            <person name="Chapman S."/>
            <person name="Gujja S."/>
            <person name="Saif S."/>
            <person name="Birren B."/>
        </authorList>
    </citation>
    <scope>NUCLEOTIDE SEQUENCE [LARGE SCALE GENOMIC DNA]</scope>
    <source>
        <strain evidence="2 3">Tu259-1</strain>
    </source>
</reference>
<comment type="caution">
    <text evidence="2">The sequence shown here is derived from an EMBL/GenBank/DDBJ whole genome shotgun (WGS) entry which is preliminary data.</text>
</comment>
<evidence type="ECO:0000313" key="3">
    <source>
        <dbReference type="Proteomes" id="UP000199727"/>
    </source>
</evidence>
<dbReference type="AlphaFoldDB" id="A0A854QPM9"/>
<gene>
    <name evidence="2" type="ORF">C361_01099</name>
</gene>
<organism evidence="2 3">
    <name type="scientific">Cryptococcus neoformans Tu259-1</name>
    <dbReference type="NCBI Taxonomy" id="1230072"/>
    <lineage>
        <taxon>Eukaryota</taxon>
        <taxon>Fungi</taxon>
        <taxon>Dikarya</taxon>
        <taxon>Basidiomycota</taxon>
        <taxon>Agaricomycotina</taxon>
        <taxon>Tremellomycetes</taxon>
        <taxon>Tremellales</taxon>
        <taxon>Cryptococcaceae</taxon>
        <taxon>Cryptococcus</taxon>
        <taxon>Cryptococcus neoformans species complex</taxon>
    </lineage>
</organism>
<dbReference type="Proteomes" id="UP000199727">
    <property type="component" value="Unassembled WGS sequence"/>
</dbReference>
<dbReference type="EMBL" id="AMKT01000020">
    <property type="protein sequence ID" value="OXG27297.1"/>
    <property type="molecule type" value="Genomic_DNA"/>
</dbReference>
<accession>A0A854QPM9</accession>
<proteinExistence type="predicted"/>
<evidence type="ECO:0000256" key="1">
    <source>
        <dbReference type="SAM" id="MobiDB-lite"/>
    </source>
</evidence>
<name>A0A854QPM9_CRYNE</name>
<feature type="region of interest" description="Disordered" evidence="1">
    <location>
        <begin position="74"/>
        <end position="115"/>
    </location>
</feature>
<protein>
    <submittedName>
        <fullName evidence="2">Uncharacterized protein</fullName>
    </submittedName>
</protein>
<sequence>MGGCTSFRRKSSMLYDGRAEIASTIHHPRPSIPQQDHYPPSSIFYGPKSRFATYIRPTPPIYPKLSQYGHALNRTNASQARPSKGRGARIERTLNRNNTQPVHPIEERSPAGGDTQYGRQELKLAGEHTLAVSQQTKVFNSQSANKPVPIDCPQGFTCFIENIRKATMAQKGEVSPPDTTTMDATMLSLGGNSATKMGNDSSFASSESEKIIKSVTFNDETEVFWLEISHGDGSEVSNWASSDKAFELNSWKVVNDDSE</sequence>